<dbReference type="Proteomes" id="UP000650833">
    <property type="component" value="Unassembled WGS sequence"/>
</dbReference>
<keyword evidence="2 7" id="KW-0812">Transmembrane</keyword>
<feature type="transmembrane region" description="Helical" evidence="7">
    <location>
        <begin position="177"/>
        <end position="195"/>
    </location>
</feature>
<feature type="domain" description="VTT" evidence="8">
    <location>
        <begin position="145"/>
        <end position="268"/>
    </location>
</feature>
<protein>
    <recommendedName>
        <fullName evidence="8">VTT domain-containing protein</fullName>
    </recommendedName>
</protein>
<sequence length="358" mass="40146">MIQNKNNNHSEYFVGSEAIDDFSELDLQQQQFQQRSTQTIDNGDNDDDDDDDEVIYRADSSTKNAPTWRQLLPRLVLFVAIGLLSLVFSISLAHVVLDIGLPRTLEDVQQTALQLEELINNSWSGYGSVTFVFAVLYLWQQAFSIPGSVLLNLLAGYLYGITMGTIWTSLLTAGGATLAYGLAILVGEPLIRVPWFARKAEPLNRQLEQERQTGGLFWWLLFARLFPFSPYWFINLVSPLLDIPVSPFFWSTFLGSMPYNFICAQAGDVLGDLTSTSDIVSLSLVLKLLIVSFISLVPVIWGKAIQQWTRQIMGLPPVLDMDLEKSLNNDDVELTINGYSRVPNNNNNNNNINNNNAV</sequence>
<evidence type="ECO:0000256" key="5">
    <source>
        <dbReference type="ARBA" id="ARBA00023136"/>
    </source>
</evidence>
<accession>A0A8H7R9D7</accession>
<proteinExistence type="predicted"/>
<feature type="region of interest" description="Disordered" evidence="6">
    <location>
        <begin position="338"/>
        <end position="358"/>
    </location>
</feature>
<feature type="compositionally biased region" description="Acidic residues" evidence="6">
    <location>
        <begin position="43"/>
        <end position="53"/>
    </location>
</feature>
<keyword evidence="3" id="KW-0732">Signal</keyword>
<feature type="transmembrane region" description="Helical" evidence="7">
    <location>
        <begin position="216"/>
        <end position="234"/>
    </location>
</feature>
<dbReference type="PANTHER" id="PTHR43220:SF21">
    <property type="entry name" value="TRANSMEMBRANE PROTEIN 41A"/>
    <property type="match status" value="1"/>
</dbReference>
<evidence type="ECO:0000259" key="8">
    <source>
        <dbReference type="Pfam" id="PF09335"/>
    </source>
</evidence>
<evidence type="ECO:0000313" key="9">
    <source>
        <dbReference type="EMBL" id="KAG2206779.1"/>
    </source>
</evidence>
<keyword evidence="5 7" id="KW-0472">Membrane</keyword>
<evidence type="ECO:0000256" key="3">
    <source>
        <dbReference type="ARBA" id="ARBA00022729"/>
    </source>
</evidence>
<dbReference type="EMBL" id="JAEPRC010000142">
    <property type="protein sequence ID" value="KAG2206779.1"/>
    <property type="molecule type" value="Genomic_DNA"/>
</dbReference>
<organism evidence="9 10">
    <name type="scientific">Mucor plumbeus</name>
    <dbReference type="NCBI Taxonomy" id="97098"/>
    <lineage>
        <taxon>Eukaryota</taxon>
        <taxon>Fungi</taxon>
        <taxon>Fungi incertae sedis</taxon>
        <taxon>Mucoromycota</taxon>
        <taxon>Mucoromycotina</taxon>
        <taxon>Mucoromycetes</taxon>
        <taxon>Mucorales</taxon>
        <taxon>Mucorineae</taxon>
        <taxon>Mucoraceae</taxon>
        <taxon>Mucor</taxon>
    </lineage>
</organism>
<reference evidence="9" key="1">
    <citation type="submission" date="2020-12" db="EMBL/GenBank/DDBJ databases">
        <title>Metabolic potential, ecology and presence of endohyphal bacteria is reflected in genomic diversity of Mucoromycotina.</title>
        <authorList>
            <person name="Muszewska A."/>
            <person name="Okrasinska A."/>
            <person name="Steczkiewicz K."/>
            <person name="Drgas O."/>
            <person name="Orlowska M."/>
            <person name="Perlinska-Lenart U."/>
            <person name="Aleksandrzak-Piekarczyk T."/>
            <person name="Szatraj K."/>
            <person name="Zielenkiewicz U."/>
            <person name="Pilsyk S."/>
            <person name="Malc E."/>
            <person name="Mieczkowski P."/>
            <person name="Kruszewska J.S."/>
            <person name="Biernat P."/>
            <person name="Pawlowska J."/>
        </authorList>
    </citation>
    <scope>NUCLEOTIDE SEQUENCE</scope>
    <source>
        <strain evidence="9">CBS 226.32</strain>
    </source>
</reference>
<feature type="transmembrane region" description="Helical" evidence="7">
    <location>
        <begin position="279"/>
        <end position="301"/>
    </location>
</feature>
<evidence type="ECO:0000256" key="2">
    <source>
        <dbReference type="ARBA" id="ARBA00022692"/>
    </source>
</evidence>
<comment type="caution">
    <text evidence="9">The sequence shown here is derived from an EMBL/GenBank/DDBJ whole genome shotgun (WGS) entry which is preliminary data.</text>
</comment>
<dbReference type="InterPro" id="IPR032816">
    <property type="entry name" value="VTT_dom"/>
</dbReference>
<dbReference type="InterPro" id="IPR045014">
    <property type="entry name" value="TM41A/B"/>
</dbReference>
<keyword evidence="10" id="KW-1185">Reference proteome</keyword>
<dbReference type="AlphaFoldDB" id="A0A8H7R9D7"/>
<dbReference type="OrthoDB" id="3364966at2759"/>
<gene>
    <name evidence="9" type="ORF">INT46_008647</name>
</gene>
<evidence type="ECO:0000313" key="10">
    <source>
        <dbReference type="Proteomes" id="UP000650833"/>
    </source>
</evidence>
<name>A0A8H7R9D7_9FUNG</name>
<feature type="compositionally biased region" description="Low complexity" evidence="6">
    <location>
        <begin position="344"/>
        <end position="358"/>
    </location>
</feature>
<dbReference type="PANTHER" id="PTHR43220">
    <property type="match status" value="1"/>
</dbReference>
<evidence type="ECO:0000256" key="1">
    <source>
        <dbReference type="ARBA" id="ARBA00004141"/>
    </source>
</evidence>
<keyword evidence="4 7" id="KW-1133">Transmembrane helix</keyword>
<comment type="subcellular location">
    <subcellularLocation>
        <location evidence="1">Membrane</location>
        <topology evidence="1">Multi-pass membrane protein</topology>
    </subcellularLocation>
</comment>
<feature type="transmembrane region" description="Helical" evidence="7">
    <location>
        <begin position="151"/>
        <end position="171"/>
    </location>
</feature>
<feature type="transmembrane region" description="Helical" evidence="7">
    <location>
        <begin position="123"/>
        <end position="139"/>
    </location>
</feature>
<feature type="transmembrane region" description="Helical" evidence="7">
    <location>
        <begin position="75"/>
        <end position="97"/>
    </location>
</feature>
<feature type="region of interest" description="Disordered" evidence="6">
    <location>
        <begin position="33"/>
        <end position="53"/>
    </location>
</feature>
<evidence type="ECO:0000256" key="4">
    <source>
        <dbReference type="ARBA" id="ARBA00022989"/>
    </source>
</evidence>
<dbReference type="Pfam" id="PF09335">
    <property type="entry name" value="VTT_dom"/>
    <property type="match status" value="1"/>
</dbReference>
<evidence type="ECO:0000256" key="7">
    <source>
        <dbReference type="SAM" id="Phobius"/>
    </source>
</evidence>
<evidence type="ECO:0000256" key="6">
    <source>
        <dbReference type="SAM" id="MobiDB-lite"/>
    </source>
</evidence>
<dbReference type="GO" id="GO:0016020">
    <property type="term" value="C:membrane"/>
    <property type="evidence" value="ECO:0007669"/>
    <property type="project" value="UniProtKB-SubCell"/>
</dbReference>